<dbReference type="GO" id="GO:0016853">
    <property type="term" value="F:isomerase activity"/>
    <property type="evidence" value="ECO:0007669"/>
    <property type="project" value="UniProtKB-KW"/>
</dbReference>
<dbReference type="SUPFAM" id="SSF51658">
    <property type="entry name" value="Xylose isomerase-like"/>
    <property type="match status" value="1"/>
</dbReference>
<dbReference type="Gene3D" id="3.20.20.150">
    <property type="entry name" value="Divalent-metal-dependent TIM barrel enzymes"/>
    <property type="match status" value="1"/>
</dbReference>
<keyword evidence="3" id="KW-1185">Reference proteome</keyword>
<dbReference type="EMBL" id="JBHUFD010000005">
    <property type="protein sequence ID" value="MFD1873765.1"/>
    <property type="molecule type" value="Genomic_DNA"/>
</dbReference>
<dbReference type="InterPro" id="IPR036237">
    <property type="entry name" value="Xyl_isomerase-like_sf"/>
</dbReference>
<comment type="caution">
    <text evidence="2">The sequence shown here is derived from an EMBL/GenBank/DDBJ whole genome shotgun (WGS) entry which is preliminary data.</text>
</comment>
<gene>
    <name evidence="2" type="ORF">ACFSDX_15055</name>
</gene>
<name>A0ABW4QWI6_9BACT</name>
<dbReference type="PANTHER" id="PTHR12110:SF52">
    <property type="entry name" value="XYLOSE ISOMERASE"/>
    <property type="match status" value="1"/>
</dbReference>
<dbReference type="Pfam" id="PF01261">
    <property type="entry name" value="AP_endonuc_2"/>
    <property type="match status" value="1"/>
</dbReference>
<keyword evidence="2" id="KW-0413">Isomerase</keyword>
<proteinExistence type="predicted"/>
<organism evidence="2 3">
    <name type="scientific">Hymenobacter bucti</name>
    <dbReference type="NCBI Taxonomy" id="1844114"/>
    <lineage>
        <taxon>Bacteria</taxon>
        <taxon>Pseudomonadati</taxon>
        <taxon>Bacteroidota</taxon>
        <taxon>Cytophagia</taxon>
        <taxon>Cytophagales</taxon>
        <taxon>Hymenobacteraceae</taxon>
        <taxon>Hymenobacter</taxon>
    </lineage>
</organism>
<dbReference type="RefSeq" id="WP_382314943.1">
    <property type="nucleotide sequence ID" value="NZ_JBHUFD010000005.1"/>
</dbReference>
<protein>
    <submittedName>
        <fullName evidence="2">Sugar phosphate isomerase/epimerase family protein</fullName>
    </submittedName>
</protein>
<evidence type="ECO:0000313" key="2">
    <source>
        <dbReference type="EMBL" id="MFD1873765.1"/>
    </source>
</evidence>
<dbReference type="PANTHER" id="PTHR12110">
    <property type="entry name" value="HYDROXYPYRUVATE ISOMERASE"/>
    <property type="match status" value="1"/>
</dbReference>
<dbReference type="Proteomes" id="UP001597197">
    <property type="component" value="Unassembled WGS sequence"/>
</dbReference>
<sequence>MSNSLPDASVAAPRLRYAYNTNGASNHRLDDALLLIAEAGYDGVALTIDHHHHDPFAPDFTGRNTRLANQLRELNLGLVIETGARYLLDPRQKHEPTLLAPSATGRARRVEFLTRCLDVCAACQGETVSFWAGVPQPGVEKPQAWDWLLEGVHQVEAAARERGVIASLEPEPGMLVETVDDYLRVQAAVPSLRLALDTGHLLVTGEREPAAAVREFAAQIGTVALEDMRRGVHEHLPFGEGDMDVPTVLQALHAIRFSGLVCVEMSRESPRAHLMIPQSLAYLRQAERQLLPA</sequence>
<dbReference type="InterPro" id="IPR013022">
    <property type="entry name" value="Xyl_isomerase-like_TIM-brl"/>
</dbReference>
<dbReference type="InterPro" id="IPR050312">
    <property type="entry name" value="IolE/XylAMocC-like"/>
</dbReference>
<reference evidence="3" key="1">
    <citation type="journal article" date="2019" name="Int. J. Syst. Evol. Microbiol.">
        <title>The Global Catalogue of Microorganisms (GCM) 10K type strain sequencing project: providing services to taxonomists for standard genome sequencing and annotation.</title>
        <authorList>
            <consortium name="The Broad Institute Genomics Platform"/>
            <consortium name="The Broad Institute Genome Sequencing Center for Infectious Disease"/>
            <person name="Wu L."/>
            <person name="Ma J."/>
        </authorList>
    </citation>
    <scope>NUCLEOTIDE SEQUENCE [LARGE SCALE GENOMIC DNA]</scope>
    <source>
        <strain evidence="3">CGMCC 1.15795</strain>
    </source>
</reference>
<evidence type="ECO:0000259" key="1">
    <source>
        <dbReference type="Pfam" id="PF01261"/>
    </source>
</evidence>
<feature type="domain" description="Xylose isomerase-like TIM barrel" evidence="1">
    <location>
        <begin position="35"/>
        <end position="285"/>
    </location>
</feature>
<accession>A0ABW4QWI6</accession>
<evidence type="ECO:0000313" key="3">
    <source>
        <dbReference type="Proteomes" id="UP001597197"/>
    </source>
</evidence>